<keyword evidence="3" id="KW-0540">Nuclease</keyword>
<keyword evidence="1" id="KW-0812">Transmembrane</keyword>
<feature type="transmembrane region" description="Helical" evidence="1">
    <location>
        <begin position="67"/>
        <end position="85"/>
    </location>
</feature>
<accession>A0A4Q5A821</accession>
<protein>
    <submittedName>
        <fullName evidence="3">Endonuclease</fullName>
    </submittedName>
</protein>
<dbReference type="RefSeq" id="WP_130013404.1">
    <property type="nucleotide sequence ID" value="NZ_RYUN01000009.1"/>
</dbReference>
<dbReference type="SUPFAM" id="SSF56219">
    <property type="entry name" value="DNase I-like"/>
    <property type="match status" value="1"/>
</dbReference>
<evidence type="ECO:0000313" key="3">
    <source>
        <dbReference type="EMBL" id="RYQ19573.1"/>
    </source>
</evidence>
<organism evidence="3 4">
    <name type="scientific">Bifidobacterium pseudolongum subsp. pseudolongum</name>
    <dbReference type="NCBI Taxonomy" id="31954"/>
    <lineage>
        <taxon>Bacteria</taxon>
        <taxon>Bacillati</taxon>
        <taxon>Actinomycetota</taxon>
        <taxon>Actinomycetes</taxon>
        <taxon>Bifidobacteriales</taxon>
        <taxon>Bifidobacteriaceae</taxon>
        <taxon>Bifidobacterium</taxon>
    </lineage>
</organism>
<dbReference type="GO" id="GO:0004519">
    <property type="term" value="F:endonuclease activity"/>
    <property type="evidence" value="ECO:0007669"/>
    <property type="project" value="UniProtKB-KW"/>
</dbReference>
<evidence type="ECO:0000256" key="1">
    <source>
        <dbReference type="SAM" id="Phobius"/>
    </source>
</evidence>
<dbReference type="Pfam" id="PF03372">
    <property type="entry name" value="Exo_endo_phos"/>
    <property type="match status" value="1"/>
</dbReference>
<dbReference type="InterPro" id="IPR036691">
    <property type="entry name" value="Endo/exonu/phosph_ase_sf"/>
</dbReference>
<feature type="transmembrane region" description="Helical" evidence="1">
    <location>
        <begin position="39"/>
        <end position="60"/>
    </location>
</feature>
<keyword evidence="1" id="KW-1133">Transmembrane helix</keyword>
<keyword evidence="3" id="KW-0378">Hydrolase</keyword>
<evidence type="ECO:0000259" key="2">
    <source>
        <dbReference type="Pfam" id="PF03372"/>
    </source>
</evidence>
<comment type="caution">
    <text evidence="3">The sequence shown here is derived from an EMBL/GenBank/DDBJ whole genome shotgun (WGS) entry which is preliminary data.</text>
</comment>
<name>A0A4Q5A821_9BIFI</name>
<dbReference type="Proteomes" id="UP000294221">
    <property type="component" value="Unassembled WGS sequence"/>
</dbReference>
<dbReference type="PROSITE" id="PS51257">
    <property type="entry name" value="PROKAR_LIPOPROTEIN"/>
    <property type="match status" value="1"/>
</dbReference>
<reference evidence="3 4" key="1">
    <citation type="submission" date="2018-12" db="EMBL/GenBank/DDBJ databases">
        <title>Unveiling genomic diversity among members of the Bifidobacterium pseudolongum species, a widely distributed gut commensal of the animal kingdom.</title>
        <authorList>
            <person name="Lugli G.A."/>
            <person name="Duranti S."/>
            <person name="Albert K."/>
            <person name="Mancabelli L."/>
            <person name="Napoli S."/>
            <person name="Viappiani A."/>
            <person name="Anzalone R."/>
            <person name="Longhi G."/>
            <person name="Milani C."/>
            <person name="Turroni F."/>
            <person name="Alessandri G."/>
            <person name="Sela D.A."/>
            <person name="Van Sinderen D."/>
            <person name="Ventura M."/>
        </authorList>
    </citation>
    <scope>NUCLEOTIDE SEQUENCE [LARGE SCALE GENOMIC DNA]</scope>
    <source>
        <strain evidence="3 4">2054B</strain>
    </source>
</reference>
<dbReference type="AlphaFoldDB" id="A0A4Q5A821"/>
<dbReference type="InterPro" id="IPR005135">
    <property type="entry name" value="Endo/exonuclease/phosphatase"/>
</dbReference>
<evidence type="ECO:0000313" key="4">
    <source>
        <dbReference type="Proteomes" id="UP000294221"/>
    </source>
</evidence>
<keyword evidence="3" id="KW-0255">Endonuclease</keyword>
<sequence length="339" mass="36645">MAASRRHPVLASVGALLALVSLLGCAARLLPEDMQALPYVPYVIALSPWFALAAVVSLICACISHRWFTAAVAVACIVLQGYWQLPFYRNGEPLGAQAITAVGQSNPVTDDAFARVMTCNVYKGAADPQAIVDTVRDQHVEVLALQEATPQFVQRLEQAGIADYLPYAVSASSGSGYGNGLWSAQPLRQPADAEFASSASNMPAGTIRFDNGALPVRFVSVHTTSPTPQSWDLWRKSLTEMQQLTKRTGTQYVLMGDFNATYDHAVFRNLLGTRFQDAARASGHGLVFSWPVDKPWLPAFSGIDHIVTERGVVAGQVSTVRIGGSDHRALLATLDFTRR</sequence>
<feature type="domain" description="Endonuclease/exonuclease/phosphatase" evidence="2">
    <location>
        <begin position="117"/>
        <end position="327"/>
    </location>
</feature>
<gene>
    <name evidence="3" type="ORF">PG2054B_1330</name>
</gene>
<proteinExistence type="predicted"/>
<dbReference type="Gene3D" id="3.60.10.10">
    <property type="entry name" value="Endonuclease/exonuclease/phosphatase"/>
    <property type="match status" value="1"/>
</dbReference>
<keyword evidence="1" id="KW-0472">Membrane</keyword>
<dbReference type="EMBL" id="RYUN01000009">
    <property type="protein sequence ID" value="RYQ19573.1"/>
    <property type="molecule type" value="Genomic_DNA"/>
</dbReference>